<dbReference type="InterPro" id="IPR020818">
    <property type="entry name" value="Chaperonin_GroES"/>
</dbReference>
<evidence type="ECO:0000256" key="2">
    <source>
        <dbReference type="ARBA" id="ARBA00023186"/>
    </source>
</evidence>
<comment type="similarity">
    <text evidence="1">Belongs to the GroES chaperonin family.</text>
</comment>
<dbReference type="Gene3D" id="2.30.33.40">
    <property type="entry name" value="GroES chaperonin"/>
    <property type="match status" value="1"/>
</dbReference>
<sequence>MQVERAKNPDGLLLTLPTYRDDVRELDYALRNGLEFNMESEALEPQHPECGLATVLAVPERLTDELAICAGPFSRTKGKFVRSDNGRSPFVESPIYSQEVAIPRTAADIRQTVRVGDEVFVGHLAFTDESELPGYPGLYRIPVSEVVYRRYKTNTLLLSNPPQPKYAIEPFGGYSLLRRVFTKPAERGGLLLEPTVIDNEGVVAYVGEPLGQQSFRLQPGQQVVFGSGHGTTYTIEGEELIAVRQDYVLAVREPQPAQQNAGVIEIANQLFKGPRPLTGLEYDVLTEVANREALKESKIPGML</sequence>
<evidence type="ECO:0000256" key="1">
    <source>
        <dbReference type="ARBA" id="ARBA00006975"/>
    </source>
</evidence>
<comment type="caution">
    <text evidence="3">The sequence shown here is derived from an EMBL/GenBank/DDBJ whole genome shotgun (WGS) entry which is preliminary data.</text>
</comment>
<reference evidence="4" key="1">
    <citation type="journal article" date="2019" name="Int. J. Syst. Evol. Microbiol.">
        <title>The Global Catalogue of Microorganisms (GCM) 10K type strain sequencing project: providing services to taxonomists for standard genome sequencing and annotation.</title>
        <authorList>
            <consortium name="The Broad Institute Genomics Platform"/>
            <consortium name="The Broad Institute Genome Sequencing Center for Infectious Disease"/>
            <person name="Wu L."/>
            <person name="Ma J."/>
        </authorList>
    </citation>
    <scope>NUCLEOTIDE SEQUENCE [LARGE SCALE GENOMIC DNA]</scope>
    <source>
        <strain evidence="4">CGMCC 1.12990</strain>
    </source>
</reference>
<dbReference type="InterPro" id="IPR011032">
    <property type="entry name" value="GroES-like_sf"/>
</dbReference>
<dbReference type="Proteomes" id="UP000601361">
    <property type="component" value="Unassembled WGS sequence"/>
</dbReference>
<evidence type="ECO:0000313" key="4">
    <source>
        <dbReference type="Proteomes" id="UP000601361"/>
    </source>
</evidence>
<accession>A0ABQ1X5Q3</accession>
<dbReference type="Pfam" id="PF00166">
    <property type="entry name" value="Cpn10"/>
    <property type="match status" value="1"/>
</dbReference>
<name>A0ABQ1X5Q3_9BACT</name>
<dbReference type="InterPro" id="IPR037124">
    <property type="entry name" value="Chaperonin_GroES_sf"/>
</dbReference>
<proteinExistence type="inferred from homology"/>
<gene>
    <name evidence="3" type="ORF">GCM10011378_41440</name>
</gene>
<organism evidence="3 4">
    <name type="scientific">Hymenobacter glacieicola</name>
    <dbReference type="NCBI Taxonomy" id="1562124"/>
    <lineage>
        <taxon>Bacteria</taxon>
        <taxon>Pseudomonadati</taxon>
        <taxon>Bacteroidota</taxon>
        <taxon>Cytophagia</taxon>
        <taxon>Cytophagales</taxon>
        <taxon>Hymenobacteraceae</taxon>
        <taxon>Hymenobacter</taxon>
    </lineage>
</organism>
<dbReference type="SUPFAM" id="SSF50129">
    <property type="entry name" value="GroES-like"/>
    <property type="match status" value="1"/>
</dbReference>
<keyword evidence="4" id="KW-1185">Reference proteome</keyword>
<dbReference type="EMBL" id="BMGS01000016">
    <property type="protein sequence ID" value="GGG61142.1"/>
    <property type="molecule type" value="Genomic_DNA"/>
</dbReference>
<protein>
    <submittedName>
        <fullName evidence="3">Uncharacterized protein</fullName>
    </submittedName>
</protein>
<evidence type="ECO:0000313" key="3">
    <source>
        <dbReference type="EMBL" id="GGG61142.1"/>
    </source>
</evidence>
<keyword evidence="2" id="KW-0143">Chaperone</keyword>
<dbReference type="CDD" id="cd00320">
    <property type="entry name" value="cpn10"/>
    <property type="match status" value="1"/>
</dbReference>